<name>A0A7D9EUU3_PARCT</name>
<dbReference type="InterPro" id="IPR000387">
    <property type="entry name" value="Tyr_Pase_dom"/>
</dbReference>
<organism evidence="1 2">
    <name type="scientific">Paramuricea clavata</name>
    <name type="common">Red gorgonian</name>
    <name type="synonym">Violescent sea-whip</name>
    <dbReference type="NCBI Taxonomy" id="317549"/>
    <lineage>
        <taxon>Eukaryota</taxon>
        <taxon>Metazoa</taxon>
        <taxon>Cnidaria</taxon>
        <taxon>Anthozoa</taxon>
        <taxon>Octocorallia</taxon>
        <taxon>Malacalcyonacea</taxon>
        <taxon>Plexauridae</taxon>
        <taxon>Paramuricea</taxon>
    </lineage>
</organism>
<accession>A0A7D9EUU3</accession>
<proteinExistence type="predicted"/>
<dbReference type="PROSITE" id="PS50055">
    <property type="entry name" value="TYR_PHOSPHATASE_PTP"/>
    <property type="match status" value="1"/>
</dbReference>
<dbReference type="Gene3D" id="2.30.42.10">
    <property type="match status" value="1"/>
</dbReference>
<evidence type="ECO:0000313" key="1">
    <source>
        <dbReference type="EMBL" id="CAB4018923.1"/>
    </source>
</evidence>
<dbReference type="InterPro" id="IPR003595">
    <property type="entry name" value="Tyr_Pase_cat"/>
</dbReference>
<dbReference type="SUPFAM" id="SSF52799">
    <property type="entry name" value="(Phosphotyrosine protein) phosphatases II"/>
    <property type="match status" value="1"/>
</dbReference>
<dbReference type="Pfam" id="PF00595">
    <property type="entry name" value="PDZ"/>
    <property type="match status" value="1"/>
</dbReference>
<dbReference type="InterPro" id="IPR016130">
    <property type="entry name" value="Tyr_Pase_AS"/>
</dbReference>
<dbReference type="PROSITE" id="PS00383">
    <property type="entry name" value="TYR_PHOSPHATASE_1"/>
    <property type="match status" value="1"/>
</dbReference>
<dbReference type="PANTHER" id="PTHR45706:SF4">
    <property type="entry name" value="TYROSINE-PROTEIN PHOSPHATASE"/>
    <property type="match status" value="1"/>
</dbReference>
<protein>
    <submittedName>
        <fullName evidence="1">Tyrosine- phosphatase non-receptor type 4, partial</fullName>
    </submittedName>
</protein>
<evidence type="ECO:0000313" key="2">
    <source>
        <dbReference type="Proteomes" id="UP001152795"/>
    </source>
</evidence>
<dbReference type="PROSITE" id="PS50056">
    <property type="entry name" value="TYR_PHOSPHATASE_2"/>
    <property type="match status" value="1"/>
</dbReference>
<dbReference type="EMBL" id="CACRXK020010222">
    <property type="protein sequence ID" value="CAB4018923.1"/>
    <property type="molecule type" value="Genomic_DNA"/>
</dbReference>
<dbReference type="SMART" id="SM00228">
    <property type="entry name" value="PDZ"/>
    <property type="match status" value="1"/>
</dbReference>
<dbReference type="SMART" id="SM00404">
    <property type="entry name" value="PTPc_motif"/>
    <property type="match status" value="1"/>
</dbReference>
<dbReference type="InterPro" id="IPR029021">
    <property type="entry name" value="Prot-tyrosine_phosphatase-like"/>
</dbReference>
<dbReference type="PANTHER" id="PTHR45706">
    <property type="entry name" value="TYROSINE-PROTEIN PHOSPHATASE"/>
    <property type="match status" value="1"/>
</dbReference>
<dbReference type="PROSITE" id="PS50106">
    <property type="entry name" value="PDZ"/>
    <property type="match status" value="1"/>
</dbReference>
<dbReference type="GO" id="GO:0004725">
    <property type="term" value="F:protein tyrosine phosphatase activity"/>
    <property type="evidence" value="ECO:0007669"/>
    <property type="project" value="InterPro"/>
</dbReference>
<gene>
    <name evidence="1" type="ORF">PACLA_8A051892</name>
</gene>
<dbReference type="SMART" id="SM00194">
    <property type="entry name" value="PTPc"/>
    <property type="match status" value="1"/>
</dbReference>
<dbReference type="InterPro" id="IPR000242">
    <property type="entry name" value="PTP_cat"/>
</dbReference>
<comment type="caution">
    <text evidence="1">The sequence shown here is derived from an EMBL/GenBank/DDBJ whole genome shotgun (WGS) entry which is preliminary data.</text>
</comment>
<dbReference type="Proteomes" id="UP001152795">
    <property type="component" value="Unassembled WGS sequence"/>
</dbReference>
<dbReference type="Pfam" id="PF00102">
    <property type="entry name" value="Y_phosphatase"/>
    <property type="match status" value="1"/>
</dbReference>
<dbReference type="AlphaFoldDB" id="A0A7D9EUU3"/>
<dbReference type="SUPFAM" id="SSF50156">
    <property type="entry name" value="PDZ domain-like"/>
    <property type="match status" value="1"/>
</dbReference>
<dbReference type="OrthoDB" id="5948105at2759"/>
<dbReference type="InterPro" id="IPR036034">
    <property type="entry name" value="PDZ_sf"/>
</dbReference>
<dbReference type="Gene3D" id="3.90.190.10">
    <property type="entry name" value="Protein tyrosine phosphatase superfamily"/>
    <property type="match status" value="1"/>
</dbReference>
<sequence length="412" mass="46408">MNGILNDEGLLDISIQPNKNGQFGLNFKGGAEQKLKPIITQIAPNSPASICDPQLQEGDEIVYINGRKAEQLSHEQICCLIRSIGQSATNKTLTLSVRPFGSIENHEIKNSEMKNSPNHGISSQLLTSMAQIKQGLENGDLLAFYVDMPKKKLELSTEIAHFPENKTKNRYRDILPYDFNRVVISGENDYINASHVQTDIGYSGMVNEYLAAQGPLSDTCGDFWQMIWDQEVSLVVMLTTTMENGKTKCHRYWPECGEHFEIGNFEVSPISSRDYSPAYIHRELTVTDLETDEERTIQHLQYTAWPDHGVPEDSRRFLTFVNEVRRYRSASSAPVVIHCSAGVGRTGVFITVETACCLIEAGVAVYPEQMLDTLRDQRPSLIQTPGQFKFTCETILDIYQDHFLKTQSMNGR</sequence>
<keyword evidence="2" id="KW-1185">Reference proteome</keyword>
<dbReference type="InterPro" id="IPR001478">
    <property type="entry name" value="PDZ"/>
</dbReference>
<reference evidence="1" key="1">
    <citation type="submission" date="2020-04" db="EMBL/GenBank/DDBJ databases">
        <authorList>
            <person name="Alioto T."/>
            <person name="Alioto T."/>
            <person name="Gomez Garrido J."/>
        </authorList>
    </citation>
    <scope>NUCLEOTIDE SEQUENCE</scope>
    <source>
        <strain evidence="1">A484AB</strain>
    </source>
</reference>
<dbReference type="PRINTS" id="PR00700">
    <property type="entry name" value="PRTYPHPHTASE"/>
</dbReference>